<reference evidence="2 3" key="1">
    <citation type="submission" date="2021-02" db="EMBL/GenBank/DDBJ databases">
        <title>Genome assembly of Pseudopithomyces chartarum.</title>
        <authorList>
            <person name="Jauregui R."/>
            <person name="Singh J."/>
            <person name="Voisey C."/>
        </authorList>
    </citation>
    <scope>NUCLEOTIDE SEQUENCE [LARGE SCALE GENOMIC DNA]</scope>
    <source>
        <strain evidence="2 3">AGR01</strain>
    </source>
</reference>
<sequence>MRLTDLLVATLIASVSALPEAQKQDCSKCPDKGMGHGALWSAKDYTGECVCFEALNHCTNLADIGFNDRAVSIKQHQLSGSGCVYYLHSDCGEGPKDWSYYYIRSTNDPESVVRNDLQAPREVKFGNIPIDTNALKDREKTNEAGFRTHGDTWADNISSVYCYDNMDDFDEAN</sequence>
<evidence type="ECO:0000313" key="3">
    <source>
        <dbReference type="Proteomes" id="UP001280581"/>
    </source>
</evidence>
<dbReference type="AlphaFoldDB" id="A0AAN6RKC2"/>
<evidence type="ECO:0000256" key="1">
    <source>
        <dbReference type="SAM" id="SignalP"/>
    </source>
</evidence>
<feature type="signal peptide" evidence="1">
    <location>
        <begin position="1"/>
        <end position="17"/>
    </location>
</feature>
<evidence type="ECO:0000313" key="2">
    <source>
        <dbReference type="EMBL" id="KAK3215708.1"/>
    </source>
</evidence>
<dbReference type="EMBL" id="WVTA01000002">
    <property type="protein sequence ID" value="KAK3215708.1"/>
    <property type="molecule type" value="Genomic_DNA"/>
</dbReference>
<proteinExistence type="predicted"/>
<dbReference type="Proteomes" id="UP001280581">
    <property type="component" value="Unassembled WGS sequence"/>
</dbReference>
<gene>
    <name evidence="2" type="ORF">GRF29_8g813698</name>
</gene>
<protein>
    <submittedName>
        <fullName evidence="2">Uncharacterized protein</fullName>
    </submittedName>
</protein>
<feature type="chain" id="PRO_5042818656" evidence="1">
    <location>
        <begin position="18"/>
        <end position="173"/>
    </location>
</feature>
<keyword evidence="3" id="KW-1185">Reference proteome</keyword>
<accession>A0AAN6RKC2</accession>
<keyword evidence="1" id="KW-0732">Signal</keyword>
<organism evidence="2 3">
    <name type="scientific">Pseudopithomyces chartarum</name>
    <dbReference type="NCBI Taxonomy" id="1892770"/>
    <lineage>
        <taxon>Eukaryota</taxon>
        <taxon>Fungi</taxon>
        <taxon>Dikarya</taxon>
        <taxon>Ascomycota</taxon>
        <taxon>Pezizomycotina</taxon>
        <taxon>Dothideomycetes</taxon>
        <taxon>Pleosporomycetidae</taxon>
        <taxon>Pleosporales</taxon>
        <taxon>Massarineae</taxon>
        <taxon>Didymosphaeriaceae</taxon>
        <taxon>Pseudopithomyces</taxon>
    </lineage>
</organism>
<name>A0AAN6RKC2_9PLEO</name>
<comment type="caution">
    <text evidence="2">The sequence shown here is derived from an EMBL/GenBank/DDBJ whole genome shotgun (WGS) entry which is preliminary data.</text>
</comment>